<comment type="caution">
    <text evidence="2">The sequence shown here is derived from an EMBL/GenBank/DDBJ whole genome shotgun (WGS) entry which is preliminary data.</text>
</comment>
<name>A0A167DU63_9BACL</name>
<keyword evidence="3" id="KW-1185">Reference proteome</keyword>
<feature type="compositionally biased region" description="Low complexity" evidence="1">
    <location>
        <begin position="217"/>
        <end position="239"/>
    </location>
</feature>
<evidence type="ECO:0008006" key="4">
    <source>
        <dbReference type="Google" id="ProtNLM"/>
    </source>
</evidence>
<feature type="region of interest" description="Disordered" evidence="1">
    <location>
        <begin position="188"/>
        <end position="259"/>
    </location>
</feature>
<sequence length="259" mass="28109">MKKRSVLSIKLLVVLSLMVSLLSGCGIGSFENVLSGSLTESYPLESVNKDGNATSYVYRAVGQTVPEVAKELSEERKPDEISVEDKERMFLVYSNELYHLQQDPDKPEDTLIELDSKEYVQKNYNSSFLQGYITASIIGSLFDSIGGSGTYRGYSSKDVYKPSQGTYRQATANDKKIIAPLTVEKKGAITRRGSTSTSSSSKSDDSVLNRGSSSTTKGSISRGSGDSSSKSSIFGSSKSKISKPKTRIGSGKISRRGRR</sequence>
<dbReference type="RefSeq" id="WP_068658431.1">
    <property type="nucleotide sequence ID" value="NZ_CP017770.1"/>
</dbReference>
<dbReference type="AlphaFoldDB" id="A0A167DU63"/>
<dbReference type="KEGG" id="pcx:LPB68_01795"/>
<dbReference type="PROSITE" id="PS51257">
    <property type="entry name" value="PROKAR_LIPOPROTEIN"/>
    <property type="match status" value="1"/>
</dbReference>
<organism evidence="2 3">
    <name type="scientific">Paenibacillus crassostreae</name>
    <dbReference type="NCBI Taxonomy" id="1763538"/>
    <lineage>
        <taxon>Bacteria</taxon>
        <taxon>Bacillati</taxon>
        <taxon>Bacillota</taxon>
        <taxon>Bacilli</taxon>
        <taxon>Bacillales</taxon>
        <taxon>Paenibacillaceae</taxon>
        <taxon>Paenibacillus</taxon>
    </lineage>
</organism>
<dbReference type="Proteomes" id="UP000077134">
    <property type="component" value="Unassembled WGS sequence"/>
</dbReference>
<dbReference type="OrthoDB" id="2967172at2"/>
<dbReference type="Pfam" id="PF14042">
    <property type="entry name" value="DUF4247"/>
    <property type="match status" value="1"/>
</dbReference>
<reference evidence="2 3" key="1">
    <citation type="submission" date="2016-02" db="EMBL/GenBank/DDBJ databases">
        <title>Paenibacillus sp. LPB0068, isolated from Crassostrea gigas.</title>
        <authorList>
            <person name="Shin S.-K."/>
            <person name="Yi H."/>
        </authorList>
    </citation>
    <scope>NUCLEOTIDE SEQUENCE [LARGE SCALE GENOMIC DNA]</scope>
    <source>
        <strain evidence="2 3">LPB0068</strain>
    </source>
</reference>
<dbReference type="STRING" id="1763538.LPB68_01795"/>
<evidence type="ECO:0000313" key="2">
    <source>
        <dbReference type="EMBL" id="OAB74780.1"/>
    </source>
</evidence>
<accession>A0A167DU63</accession>
<evidence type="ECO:0000256" key="1">
    <source>
        <dbReference type="SAM" id="MobiDB-lite"/>
    </source>
</evidence>
<dbReference type="InterPro" id="IPR025341">
    <property type="entry name" value="DUF4247"/>
</dbReference>
<dbReference type="EMBL" id="LSFN01000014">
    <property type="protein sequence ID" value="OAB74780.1"/>
    <property type="molecule type" value="Genomic_DNA"/>
</dbReference>
<gene>
    <name evidence="2" type="ORF">PNBC_12160</name>
</gene>
<evidence type="ECO:0000313" key="3">
    <source>
        <dbReference type="Proteomes" id="UP000077134"/>
    </source>
</evidence>
<proteinExistence type="predicted"/>
<protein>
    <recommendedName>
        <fullName evidence="4">DUF4247 domain-containing protein</fullName>
    </recommendedName>
</protein>